<sequence>MAPPSYLHRHLLLSALLDRQDPPPADGFAVPGQSNEAGCKLDALLLRGWSTSSRRAKPQDNDVLANADSLRLKKNDFEVLGRVGEGQFGVVDAVRCKLNGQVYALKTIEKHMAVRAGPNLALPFERHVHILAAQRPSPAPALLTAFQSPNALHLVTDFAPCGSIWDRICEKLPVPGLDTGRLDETEIQWWGRQMVDAILWVHEGGYAHRDIKPHNFLVLPDGRLWLTDFGSAAPLNRGKVPRRYCMLPVGTPDYIAPEVLRLAEDAMVEAAQSAQSDSDEDGDRTARPSDITAPGYGPDVDWWSLGATLYEMGVGRAPFWAPTIGPTYERIMRCDLRLPEGLSPQFKSLLSRLLCMNDVRLGTTDCADIKRHSFFRGIDWTRKPGLPPKGIALAPIDLGTLAESFVHEYDEITERTFDHFFNSPGLTTTSDLTSMSMAVPESTWLRWVGWSWAPHAEFFGPDKPLITLEAASRASRQASAPPATQMFTPLRGGLHATPPTAPRSAPRSLPRTRDVAERQAFAQLLRCVEASAKKKLASTRPIPGSDSTVSSITSPIMWRKEQPPTPTPMSRETTTLNATFTSKAGVPVPRPLSRTSSRTDLQSRPSSRTSGHSRQGSGASRTSFDGSQPASRSGSWRLRDSAFLAKLTAAAEVRDKPLRSPPILENLGHPAERRRASSLSQNVEAARPGERRKSISHAPLPQASSSRQPLVPIQESRKSVTSKLSKAAPRHPVQQARHKYGALGADPSEQPRTTSDVDAYVPPRDPGIVGGGSRLAALEVWHKSLENGVDNLERRLAEMTARYGQE</sequence>
<dbReference type="Gene3D" id="1.10.510.10">
    <property type="entry name" value="Transferase(Phosphotransferase) domain 1"/>
    <property type="match status" value="1"/>
</dbReference>
<dbReference type="PANTHER" id="PTHR22988:SF75">
    <property type="entry name" value="MYOSIN-16-LIKE"/>
    <property type="match status" value="1"/>
</dbReference>
<dbReference type="GO" id="GO:0005737">
    <property type="term" value="C:cytoplasm"/>
    <property type="evidence" value="ECO:0007669"/>
    <property type="project" value="TreeGrafter"/>
</dbReference>
<feature type="region of interest" description="Disordered" evidence="2">
    <location>
        <begin position="659"/>
        <end position="771"/>
    </location>
</feature>
<feature type="domain" description="Protein kinase" evidence="3">
    <location>
        <begin position="77"/>
        <end position="375"/>
    </location>
</feature>
<dbReference type="SUPFAM" id="SSF56112">
    <property type="entry name" value="Protein kinase-like (PK-like)"/>
    <property type="match status" value="1"/>
</dbReference>
<evidence type="ECO:0000256" key="2">
    <source>
        <dbReference type="SAM" id="MobiDB-lite"/>
    </source>
</evidence>
<evidence type="ECO:0000313" key="5">
    <source>
        <dbReference type="Proteomes" id="UP000053611"/>
    </source>
</evidence>
<dbReference type="InterPro" id="IPR008271">
    <property type="entry name" value="Ser/Thr_kinase_AS"/>
</dbReference>
<dbReference type="InterPro" id="IPR011009">
    <property type="entry name" value="Kinase-like_dom_sf"/>
</dbReference>
<dbReference type="OrthoDB" id="3359639at2759"/>
<dbReference type="Gene3D" id="3.30.200.20">
    <property type="entry name" value="Phosphorylase Kinase, domain 1"/>
    <property type="match status" value="1"/>
</dbReference>
<feature type="compositionally biased region" description="Low complexity" evidence="2">
    <location>
        <begin position="496"/>
        <end position="509"/>
    </location>
</feature>
<dbReference type="PROSITE" id="PS00108">
    <property type="entry name" value="PROTEIN_KINASE_ST"/>
    <property type="match status" value="1"/>
</dbReference>
<feature type="compositionally biased region" description="Low complexity" evidence="2">
    <location>
        <begin position="472"/>
        <end position="483"/>
    </location>
</feature>
<dbReference type="GO" id="GO:0004674">
    <property type="term" value="F:protein serine/threonine kinase activity"/>
    <property type="evidence" value="ECO:0007669"/>
    <property type="project" value="TreeGrafter"/>
</dbReference>
<dbReference type="GO" id="GO:0031032">
    <property type="term" value="P:actomyosin structure organization"/>
    <property type="evidence" value="ECO:0007669"/>
    <property type="project" value="TreeGrafter"/>
</dbReference>
<feature type="compositionally biased region" description="Polar residues" evidence="2">
    <location>
        <begin position="545"/>
        <end position="554"/>
    </location>
</feature>
<keyword evidence="4" id="KW-0808">Transferase</keyword>
<gene>
    <name evidence="4" type="ORF">CC85DRAFT_288174</name>
</gene>
<feature type="region of interest" description="Disordered" evidence="2">
    <location>
        <begin position="472"/>
        <end position="514"/>
    </location>
</feature>
<dbReference type="AlphaFoldDB" id="A0A0J0XFF9"/>
<evidence type="ECO:0000259" key="3">
    <source>
        <dbReference type="PROSITE" id="PS50011"/>
    </source>
</evidence>
<dbReference type="RefSeq" id="XP_018276321.1">
    <property type="nucleotide sequence ID" value="XM_018424159.1"/>
</dbReference>
<reference evidence="4 5" key="1">
    <citation type="submission" date="2015-03" db="EMBL/GenBank/DDBJ databases">
        <title>Genomics and transcriptomics of the oil-accumulating basidiomycete yeast T. oleaginosus allow insights into substrate utilization and the diverse evolutionary trajectories of mating systems in fungi.</title>
        <authorList>
            <consortium name="DOE Joint Genome Institute"/>
            <person name="Kourist R."/>
            <person name="Kracht O."/>
            <person name="Bracharz F."/>
            <person name="Lipzen A."/>
            <person name="Nolan M."/>
            <person name="Ohm R."/>
            <person name="Grigoriev I."/>
            <person name="Sun S."/>
            <person name="Heitman J."/>
            <person name="Bruck T."/>
            <person name="Nowrousian M."/>
        </authorList>
    </citation>
    <scope>NUCLEOTIDE SEQUENCE [LARGE SCALE GENOMIC DNA]</scope>
    <source>
        <strain evidence="4 5">IBC0246</strain>
    </source>
</reference>
<dbReference type="STRING" id="879819.A0A0J0XFF9"/>
<keyword evidence="5" id="KW-1185">Reference proteome</keyword>
<comment type="similarity">
    <text evidence="1">Belongs to the protein kinase superfamily. STE Ser/Thr protein kinase family. COT1 subfamily.</text>
</comment>
<evidence type="ECO:0000256" key="1">
    <source>
        <dbReference type="ARBA" id="ARBA00038271"/>
    </source>
</evidence>
<dbReference type="SMART" id="SM00220">
    <property type="entry name" value="S_TKc"/>
    <property type="match status" value="1"/>
</dbReference>
<feature type="compositionally biased region" description="Polar residues" evidence="2">
    <location>
        <begin position="593"/>
        <end position="634"/>
    </location>
</feature>
<proteinExistence type="inferred from homology"/>
<organism evidence="4 5">
    <name type="scientific">Cutaneotrichosporon oleaginosum</name>
    <dbReference type="NCBI Taxonomy" id="879819"/>
    <lineage>
        <taxon>Eukaryota</taxon>
        <taxon>Fungi</taxon>
        <taxon>Dikarya</taxon>
        <taxon>Basidiomycota</taxon>
        <taxon>Agaricomycotina</taxon>
        <taxon>Tremellomycetes</taxon>
        <taxon>Trichosporonales</taxon>
        <taxon>Trichosporonaceae</taxon>
        <taxon>Cutaneotrichosporon</taxon>
    </lineage>
</organism>
<dbReference type="PANTHER" id="PTHR22988">
    <property type="entry name" value="MYOTONIC DYSTROPHY S/T KINASE-RELATED"/>
    <property type="match status" value="1"/>
</dbReference>
<dbReference type="Pfam" id="PF00069">
    <property type="entry name" value="Pkinase"/>
    <property type="match status" value="1"/>
</dbReference>
<dbReference type="EMBL" id="KQ087248">
    <property type="protein sequence ID" value="KLT39830.1"/>
    <property type="molecule type" value="Genomic_DNA"/>
</dbReference>
<accession>A0A0J0XFF9</accession>
<dbReference type="Proteomes" id="UP000053611">
    <property type="component" value="Unassembled WGS sequence"/>
</dbReference>
<feature type="compositionally biased region" description="Polar residues" evidence="2">
    <location>
        <begin position="568"/>
        <end position="582"/>
    </location>
</feature>
<keyword evidence="4" id="KW-0418">Kinase</keyword>
<name>A0A0J0XFF9_9TREE</name>
<dbReference type="GeneID" id="28984762"/>
<dbReference type="InterPro" id="IPR000719">
    <property type="entry name" value="Prot_kinase_dom"/>
</dbReference>
<dbReference type="InterPro" id="IPR050839">
    <property type="entry name" value="Rho-assoc_Ser/Thr_Kinase"/>
</dbReference>
<feature type="region of interest" description="Disordered" evidence="2">
    <location>
        <begin position="533"/>
        <end position="635"/>
    </location>
</feature>
<dbReference type="GO" id="GO:0005856">
    <property type="term" value="C:cytoskeleton"/>
    <property type="evidence" value="ECO:0007669"/>
    <property type="project" value="TreeGrafter"/>
</dbReference>
<protein>
    <submittedName>
        <fullName evidence="4">Kinase-like protein</fullName>
    </submittedName>
</protein>
<feature type="region of interest" description="Disordered" evidence="2">
    <location>
        <begin position="270"/>
        <end position="293"/>
    </location>
</feature>
<evidence type="ECO:0000313" key="4">
    <source>
        <dbReference type="EMBL" id="KLT39830.1"/>
    </source>
</evidence>
<dbReference type="GO" id="GO:0005524">
    <property type="term" value="F:ATP binding"/>
    <property type="evidence" value="ECO:0007669"/>
    <property type="project" value="InterPro"/>
</dbReference>
<dbReference type="PROSITE" id="PS50011">
    <property type="entry name" value="PROTEIN_KINASE_DOM"/>
    <property type="match status" value="1"/>
</dbReference>